<feature type="transmembrane region" description="Helical" evidence="7">
    <location>
        <begin position="104"/>
        <end position="123"/>
    </location>
</feature>
<feature type="transmembrane region" description="Helical" evidence="7">
    <location>
        <begin position="135"/>
        <end position="154"/>
    </location>
</feature>
<feature type="transmembrane region" description="Helical" evidence="7">
    <location>
        <begin position="774"/>
        <end position="792"/>
    </location>
</feature>
<protein>
    <recommendedName>
        <fullName evidence="10">Lipopolysaccharide biosynthesis protein</fullName>
    </recommendedName>
</protein>
<evidence type="ECO:0000313" key="8">
    <source>
        <dbReference type="EMBL" id="KMS80501.1"/>
    </source>
</evidence>
<feature type="transmembrane region" description="Helical" evidence="7">
    <location>
        <begin position="408"/>
        <end position="428"/>
    </location>
</feature>
<feature type="transmembrane region" description="Helical" evidence="7">
    <location>
        <begin position="670"/>
        <end position="689"/>
    </location>
</feature>
<feature type="transmembrane region" description="Helical" evidence="7">
    <location>
        <begin position="66"/>
        <end position="92"/>
    </location>
</feature>
<evidence type="ECO:0000256" key="7">
    <source>
        <dbReference type="SAM" id="Phobius"/>
    </source>
</evidence>
<dbReference type="InterPro" id="IPR050833">
    <property type="entry name" value="Poly_Biosynth_Transport"/>
</dbReference>
<feature type="transmembrane region" description="Helical" evidence="7">
    <location>
        <begin position="201"/>
        <end position="221"/>
    </location>
</feature>
<name>A0ABR5I2W2_STRLW</name>
<evidence type="ECO:0000256" key="1">
    <source>
        <dbReference type="ARBA" id="ARBA00004651"/>
    </source>
</evidence>
<dbReference type="PANTHER" id="PTHR30250">
    <property type="entry name" value="PST FAMILY PREDICTED COLANIC ACID TRANSPORTER"/>
    <property type="match status" value="1"/>
</dbReference>
<sequence>MAETRAREAAALADGGPKAPAGGPAAESLFKNAYFLMLSTGVSAVLGLGFWLVAARYYSEEAVGQGSAAIAAMRLLAGITATTMIGAVVRFVPRAGRATASLVWRTYAASSAVVVLAALVFLLTLDLWGASYAPLGTPAAGAVFVAACAAWALLTLQDGVLTGLRKAEWVPAGNAVFSVGKLVLLALFAGTLPVLGVFVSWAVAIAFSTLPLGWLVFRRLVPRQAAADRDLEPPGIREMGRFLAGDSLGALFSLAMINLLPVMVAVRFSAAENGYFYVAYTVGGTMEFMAMNMASSLTAHASHDPRRLADGVRGALRRMTLLLVPVVLVLVVLAPRILAPFDADYAEHGSAVLRLLALGALPRVAVELYIGVLRVQGRTGALAVVQGAMCVLVLGSAAVLFTPAGIAGAGWAVLLGMTVVAAGCAPGLRSALRGDDGGGSGGPGRLPRGRERAPAYGTRWARLNATAGYGTDWARRAAYERGGADEDPAALFTGRPGHEREAPQADPPALIVRPHRPGTHADADDRAHARARYRADDRAQARARNRADDRAHARARYRADDRAQARARNRADDRAQAGAGTESGTGAGRAGSRERWPTAALWCVLGVTTAVFWASLRGLPWLGGAPPGSGTGPTGRRLLEGLPLPALVAGGLLLMVFVASVTLRAARDAWLPGAALASVLTALHAAPVAPGWEPVPVGGAGYSAVAGVLAEAAGLDGPGPLLRWVPPAAGLLCLAPLGLLLARAAGRLTWPGLWGVLYVVALGGWVWRDALAPAAVPLLALLALVAVLLPLVRALPSPGRSRPTGPGG</sequence>
<comment type="subcellular location">
    <subcellularLocation>
        <location evidence="1">Cell membrane</location>
        <topology evidence="1">Multi-pass membrane protein</topology>
    </subcellularLocation>
</comment>
<keyword evidence="5 7" id="KW-0472">Membrane</keyword>
<keyword evidence="2" id="KW-1003">Cell membrane</keyword>
<feature type="transmembrane region" description="Helical" evidence="7">
    <location>
        <begin position="724"/>
        <end position="741"/>
    </location>
</feature>
<keyword evidence="9" id="KW-1185">Reference proteome</keyword>
<feature type="transmembrane region" description="Helical" evidence="7">
    <location>
        <begin position="748"/>
        <end position="768"/>
    </location>
</feature>
<evidence type="ECO:0000256" key="2">
    <source>
        <dbReference type="ARBA" id="ARBA00022475"/>
    </source>
</evidence>
<feature type="transmembrane region" description="Helical" evidence="7">
    <location>
        <begin position="599"/>
        <end position="622"/>
    </location>
</feature>
<feature type="transmembrane region" description="Helical" evidence="7">
    <location>
        <begin position="382"/>
        <end position="402"/>
    </location>
</feature>
<gene>
    <name evidence="8" type="ORF">ACH49_07005</name>
</gene>
<feature type="transmembrane region" description="Helical" evidence="7">
    <location>
        <begin position="320"/>
        <end position="339"/>
    </location>
</feature>
<evidence type="ECO:0000256" key="3">
    <source>
        <dbReference type="ARBA" id="ARBA00022692"/>
    </source>
</evidence>
<feature type="transmembrane region" description="Helical" evidence="7">
    <location>
        <begin position="242"/>
        <end position="268"/>
    </location>
</feature>
<reference evidence="8 9" key="1">
    <citation type="submission" date="2015-06" db="EMBL/GenBank/DDBJ databases">
        <title>Draft genome sequence of Streptomyces leeuwenhoekii C58, which produces the novel lasso peptide, chaxapeptin.</title>
        <authorList>
            <person name="Yi Y."/>
            <person name="Hai D."/>
            <person name="Jaspars M."/>
            <person name="Sheng H."/>
            <person name="Rateb M.E."/>
            <person name="Bull A."/>
            <person name="Goodfellow M."/>
            <person name="Asenjo J.A."/>
            <person name="Ebel R."/>
        </authorList>
    </citation>
    <scope>NUCLEOTIDE SEQUENCE [LARGE SCALE GENOMIC DNA]</scope>
    <source>
        <strain evidence="8 9">C58</strain>
    </source>
</reference>
<accession>A0ABR5I2W2</accession>
<keyword evidence="4 7" id="KW-1133">Transmembrane helix</keyword>
<dbReference type="Proteomes" id="UP000037274">
    <property type="component" value="Unassembled WGS sequence"/>
</dbReference>
<dbReference type="EMBL" id="LFEH01000020">
    <property type="protein sequence ID" value="KMS80501.1"/>
    <property type="molecule type" value="Genomic_DNA"/>
</dbReference>
<dbReference type="RefSeq" id="WP_048572203.1">
    <property type="nucleotide sequence ID" value="NZ_LFEH01000020.1"/>
</dbReference>
<keyword evidence="3 7" id="KW-0812">Transmembrane</keyword>
<feature type="compositionally biased region" description="Basic and acidic residues" evidence="6">
    <location>
        <begin position="519"/>
        <end position="575"/>
    </location>
</feature>
<comment type="caution">
    <text evidence="8">The sequence shown here is derived from an EMBL/GenBank/DDBJ whole genome shotgun (WGS) entry which is preliminary data.</text>
</comment>
<organism evidence="8 9">
    <name type="scientific">Streptomyces leeuwenhoekii</name>
    <dbReference type="NCBI Taxonomy" id="1437453"/>
    <lineage>
        <taxon>Bacteria</taxon>
        <taxon>Bacillati</taxon>
        <taxon>Actinomycetota</taxon>
        <taxon>Actinomycetes</taxon>
        <taxon>Kitasatosporales</taxon>
        <taxon>Streptomycetaceae</taxon>
        <taxon>Streptomyces</taxon>
    </lineage>
</organism>
<evidence type="ECO:0000256" key="6">
    <source>
        <dbReference type="SAM" id="MobiDB-lite"/>
    </source>
</evidence>
<evidence type="ECO:0008006" key="10">
    <source>
        <dbReference type="Google" id="ProtNLM"/>
    </source>
</evidence>
<feature type="transmembrane region" description="Helical" evidence="7">
    <location>
        <begin position="175"/>
        <end position="195"/>
    </location>
</feature>
<feature type="transmembrane region" description="Helical" evidence="7">
    <location>
        <begin position="33"/>
        <end position="54"/>
    </location>
</feature>
<feature type="transmembrane region" description="Helical" evidence="7">
    <location>
        <begin position="351"/>
        <end position="370"/>
    </location>
</feature>
<feature type="region of interest" description="Disordered" evidence="6">
    <location>
        <begin position="432"/>
        <end position="451"/>
    </location>
</feature>
<feature type="region of interest" description="Disordered" evidence="6">
    <location>
        <begin position="484"/>
        <end position="592"/>
    </location>
</feature>
<dbReference type="PANTHER" id="PTHR30250:SF26">
    <property type="entry name" value="PSMA PROTEIN"/>
    <property type="match status" value="1"/>
</dbReference>
<evidence type="ECO:0000256" key="5">
    <source>
        <dbReference type="ARBA" id="ARBA00023136"/>
    </source>
</evidence>
<feature type="transmembrane region" description="Helical" evidence="7">
    <location>
        <begin position="274"/>
        <end position="299"/>
    </location>
</feature>
<feature type="transmembrane region" description="Helical" evidence="7">
    <location>
        <begin position="642"/>
        <end position="663"/>
    </location>
</feature>
<evidence type="ECO:0000313" key="9">
    <source>
        <dbReference type="Proteomes" id="UP000037274"/>
    </source>
</evidence>
<evidence type="ECO:0000256" key="4">
    <source>
        <dbReference type="ARBA" id="ARBA00022989"/>
    </source>
</evidence>
<proteinExistence type="predicted"/>